<dbReference type="GO" id="GO:0016020">
    <property type="term" value="C:membrane"/>
    <property type="evidence" value="ECO:0007669"/>
    <property type="project" value="TreeGrafter"/>
</dbReference>
<feature type="transmembrane region" description="Helical" evidence="1">
    <location>
        <begin position="150"/>
        <end position="172"/>
    </location>
</feature>
<keyword evidence="4" id="KW-1185">Reference proteome</keyword>
<protein>
    <submittedName>
        <fullName evidence="3">Peptidoglycan/LPS O-acetylase OafA/YrhL, contains acyltransferase and SGNH-hydrolase domains</fullName>
    </submittedName>
</protein>
<feature type="transmembrane region" description="Helical" evidence="1">
    <location>
        <begin position="70"/>
        <end position="88"/>
    </location>
</feature>
<name>A0A239KR81_9BACT</name>
<dbReference type="PANTHER" id="PTHR23028">
    <property type="entry name" value="ACETYLTRANSFERASE"/>
    <property type="match status" value="1"/>
</dbReference>
<keyword evidence="1" id="KW-0812">Transmembrane</keyword>
<feature type="domain" description="Acyltransferase 3" evidence="2">
    <location>
        <begin position="1"/>
        <end position="330"/>
    </location>
</feature>
<feature type="transmembrane region" description="Helical" evidence="1">
    <location>
        <begin position="124"/>
        <end position="143"/>
    </location>
</feature>
<evidence type="ECO:0000313" key="3">
    <source>
        <dbReference type="EMBL" id="SNT20113.1"/>
    </source>
</evidence>
<evidence type="ECO:0000259" key="2">
    <source>
        <dbReference type="Pfam" id="PF01757"/>
    </source>
</evidence>
<dbReference type="PANTHER" id="PTHR23028:SF53">
    <property type="entry name" value="ACYL_TRANSF_3 DOMAIN-CONTAINING PROTEIN"/>
    <property type="match status" value="1"/>
</dbReference>
<keyword evidence="3" id="KW-0808">Transferase</keyword>
<feature type="transmembrane region" description="Helical" evidence="1">
    <location>
        <begin position="240"/>
        <end position="260"/>
    </location>
</feature>
<feature type="transmembrane region" description="Helical" evidence="1">
    <location>
        <begin position="178"/>
        <end position="198"/>
    </location>
</feature>
<evidence type="ECO:0000256" key="1">
    <source>
        <dbReference type="SAM" id="Phobius"/>
    </source>
</evidence>
<feature type="transmembrane region" description="Helical" evidence="1">
    <location>
        <begin position="210"/>
        <end position="228"/>
    </location>
</feature>
<dbReference type="GO" id="GO:0016787">
    <property type="term" value="F:hydrolase activity"/>
    <property type="evidence" value="ECO:0007669"/>
    <property type="project" value="UniProtKB-KW"/>
</dbReference>
<dbReference type="Pfam" id="PF01757">
    <property type="entry name" value="Acyl_transf_3"/>
    <property type="match status" value="1"/>
</dbReference>
<dbReference type="EMBL" id="FZOU01000005">
    <property type="protein sequence ID" value="SNT20113.1"/>
    <property type="molecule type" value="Genomic_DNA"/>
</dbReference>
<reference evidence="3 4" key="1">
    <citation type="submission" date="2017-06" db="EMBL/GenBank/DDBJ databases">
        <authorList>
            <person name="Kim H.J."/>
            <person name="Triplett B.A."/>
        </authorList>
    </citation>
    <scope>NUCLEOTIDE SEQUENCE [LARGE SCALE GENOMIC DNA]</scope>
    <source>
        <strain evidence="3 4">DSM 18704</strain>
    </source>
</reference>
<feature type="transmembrane region" description="Helical" evidence="1">
    <location>
        <begin position="30"/>
        <end position="50"/>
    </location>
</feature>
<feature type="transmembrane region" description="Helical" evidence="1">
    <location>
        <begin position="312"/>
        <end position="337"/>
    </location>
</feature>
<keyword evidence="3" id="KW-0378">Hydrolase</keyword>
<dbReference type="InterPro" id="IPR050879">
    <property type="entry name" value="Acyltransferase_3"/>
</dbReference>
<keyword evidence="3" id="KW-0012">Acyltransferase</keyword>
<sequence>MLVLVYHLFWSNVDSPSRFMHLVLQLRGSGWIGVDIFFVLSGFLITGILFDTLTDPHFFRNFYLRRILRIFPLFYLVVLVLAIAIHPADRPQQNQLLALFAYLQNTSLYWRSEGTRVLAYSGHLWSLAVEEQFYFVWPLLVFFIRSRRALLWVTAFLFAATAMLRVLLLAHGFGLGSIYHLAFTRADSLLAGAWLALAVRGPLRSRVLSFAPYSLGLSLLGCIGLAAWTGNFAWQSNRAIALYGYSLLAMLGASLIACSLDPASAPARMMGLSFFRFFGRYSYGIYVYHLILFPLILEAIRPWLAAHVESRMLLHLALFTLTIAATVALAVFSFHVFEVRFLGLKRWFNYRAPGVAR</sequence>
<evidence type="ECO:0000313" key="4">
    <source>
        <dbReference type="Proteomes" id="UP000198356"/>
    </source>
</evidence>
<dbReference type="GO" id="GO:0009103">
    <property type="term" value="P:lipopolysaccharide biosynthetic process"/>
    <property type="evidence" value="ECO:0007669"/>
    <property type="project" value="TreeGrafter"/>
</dbReference>
<keyword evidence="1" id="KW-1133">Transmembrane helix</keyword>
<dbReference type="GO" id="GO:0016747">
    <property type="term" value="F:acyltransferase activity, transferring groups other than amino-acyl groups"/>
    <property type="evidence" value="ECO:0007669"/>
    <property type="project" value="InterPro"/>
</dbReference>
<dbReference type="AlphaFoldDB" id="A0A239KR81"/>
<accession>A0A239KR81</accession>
<keyword evidence="1" id="KW-0472">Membrane</keyword>
<organism evidence="3 4">
    <name type="scientific">Granulicella rosea</name>
    <dbReference type="NCBI Taxonomy" id="474952"/>
    <lineage>
        <taxon>Bacteria</taxon>
        <taxon>Pseudomonadati</taxon>
        <taxon>Acidobacteriota</taxon>
        <taxon>Terriglobia</taxon>
        <taxon>Terriglobales</taxon>
        <taxon>Acidobacteriaceae</taxon>
        <taxon>Granulicella</taxon>
    </lineage>
</organism>
<gene>
    <name evidence="3" type="ORF">SAMN05421770_105118</name>
</gene>
<dbReference type="InterPro" id="IPR002656">
    <property type="entry name" value="Acyl_transf_3_dom"/>
</dbReference>
<dbReference type="Proteomes" id="UP000198356">
    <property type="component" value="Unassembled WGS sequence"/>
</dbReference>
<proteinExistence type="predicted"/>
<feature type="transmembrane region" description="Helical" evidence="1">
    <location>
        <begin position="281"/>
        <end position="300"/>
    </location>
</feature>